<evidence type="ECO:0000313" key="2">
    <source>
        <dbReference type="EMBL" id="KJA28069.1"/>
    </source>
</evidence>
<keyword evidence="1" id="KW-0812">Transmembrane</keyword>
<feature type="transmembrane region" description="Helical" evidence="1">
    <location>
        <begin position="440"/>
        <end position="459"/>
    </location>
</feature>
<evidence type="ECO:0000256" key="1">
    <source>
        <dbReference type="SAM" id="Phobius"/>
    </source>
</evidence>
<keyword evidence="3" id="KW-1185">Reference proteome</keyword>
<dbReference type="Proteomes" id="UP000054270">
    <property type="component" value="Unassembled WGS sequence"/>
</dbReference>
<reference evidence="3" key="1">
    <citation type="submission" date="2014-04" db="EMBL/GenBank/DDBJ databases">
        <title>Evolutionary Origins and Diversification of the Mycorrhizal Mutualists.</title>
        <authorList>
            <consortium name="DOE Joint Genome Institute"/>
            <consortium name="Mycorrhizal Genomics Consortium"/>
            <person name="Kohler A."/>
            <person name="Kuo A."/>
            <person name="Nagy L.G."/>
            <person name="Floudas D."/>
            <person name="Copeland A."/>
            <person name="Barry K.W."/>
            <person name="Cichocki N."/>
            <person name="Veneault-Fourrey C."/>
            <person name="LaButti K."/>
            <person name="Lindquist E.A."/>
            <person name="Lipzen A."/>
            <person name="Lundell T."/>
            <person name="Morin E."/>
            <person name="Murat C."/>
            <person name="Riley R."/>
            <person name="Ohm R."/>
            <person name="Sun H."/>
            <person name="Tunlid A."/>
            <person name="Henrissat B."/>
            <person name="Grigoriev I.V."/>
            <person name="Hibbett D.S."/>
            <person name="Martin F."/>
        </authorList>
    </citation>
    <scope>NUCLEOTIDE SEQUENCE [LARGE SCALE GENOMIC DNA]</scope>
    <source>
        <strain evidence="3">FD-334 SS-4</strain>
    </source>
</reference>
<dbReference type="OMA" id="RSYFRVV"/>
<name>A0A0D2PAY0_HYPSF</name>
<feature type="transmembrane region" description="Helical" evidence="1">
    <location>
        <begin position="528"/>
        <end position="547"/>
    </location>
</feature>
<evidence type="ECO:0000313" key="3">
    <source>
        <dbReference type="Proteomes" id="UP000054270"/>
    </source>
</evidence>
<keyword evidence="1" id="KW-0472">Membrane</keyword>
<dbReference type="EMBL" id="KN817522">
    <property type="protein sequence ID" value="KJA28069.1"/>
    <property type="molecule type" value="Genomic_DNA"/>
</dbReference>
<sequence length="685" mass="75390">MSSLLQPETKFSSQGKFTQNVGEFRTHGDQTADDTILRVSSGSRQGFKISLRIPITLCATAIIASSLPLVAAQAPANDLVSWPAGLLLLATVLYAALGTSPDLLWDIEPLTGFFLFDGLPKISIPAMRRVNWVASACHFVPGIRSAYGQSNFWVRSNDITADARAQALEKVLSQLKCITYRPAEEPLDTTMWSLTSAGMLKKSPIDSDSSYEVKCPFPTARDFLLFAAIDYHAFREWEVQIYLKELLVFSTKNMPPSSIIDVKNEEEAIQVVAAQMVRRPHSQSPLRGMAEKTNDDERGPYVLDLEKLNRNVPVCAIDFHSYAPEEHKVSATLSELARSYFRVVTYLKNNSPPGIGLSGQIARIEVGQTLWISILGGAILDTGRVTIQNLPGRWGSKNMSADDFFLDRVNSVLQQLAPYGGTATEFSDLVFSGGINRRSAIPFFIAGLFGQIIVCYFLSVGTSSGIWTSVAFANSLYAGRLTDWHSVYYGKRSVNAQPGMKMYVPGSPSKELMIIATFDRSTPKEGNLRPGFLMNTMGLVAAILGAIFADQTRRALGFAPSQETHAWVVYTTVVLCIGTTLMITSMLLVQQSHERTWWNDAELPTRWMAHSTLPCSIAVCVLAVVFKLKGWAHLWPILDAITWISGAPLGIIENGRFFSADDNMMHLVLLNRWMMGAVASALGST</sequence>
<keyword evidence="1" id="KW-1133">Transmembrane helix</keyword>
<dbReference type="OrthoDB" id="3020985at2759"/>
<protein>
    <submittedName>
        <fullName evidence="2">Uncharacterized protein</fullName>
    </submittedName>
</protein>
<proteinExistence type="predicted"/>
<organism evidence="2 3">
    <name type="scientific">Hypholoma sublateritium (strain FD-334 SS-4)</name>
    <dbReference type="NCBI Taxonomy" id="945553"/>
    <lineage>
        <taxon>Eukaryota</taxon>
        <taxon>Fungi</taxon>
        <taxon>Dikarya</taxon>
        <taxon>Basidiomycota</taxon>
        <taxon>Agaricomycotina</taxon>
        <taxon>Agaricomycetes</taxon>
        <taxon>Agaricomycetidae</taxon>
        <taxon>Agaricales</taxon>
        <taxon>Agaricineae</taxon>
        <taxon>Strophariaceae</taxon>
        <taxon>Hypholoma</taxon>
    </lineage>
</organism>
<dbReference type="AlphaFoldDB" id="A0A0D2PAY0"/>
<accession>A0A0D2PAY0</accession>
<feature type="transmembrane region" description="Helical" evidence="1">
    <location>
        <begin position="567"/>
        <end position="587"/>
    </location>
</feature>
<gene>
    <name evidence="2" type="ORF">HYPSUDRAFT_34393</name>
</gene>